<dbReference type="GO" id="GO:0016989">
    <property type="term" value="F:sigma factor antagonist activity"/>
    <property type="evidence" value="ECO:0007669"/>
    <property type="project" value="TreeGrafter"/>
</dbReference>
<evidence type="ECO:0000259" key="3">
    <source>
        <dbReference type="Pfam" id="PF16344"/>
    </source>
</evidence>
<feature type="domain" description="Protein FecR C-terminal" evidence="3">
    <location>
        <begin position="258"/>
        <end position="321"/>
    </location>
</feature>
<evidence type="ECO:0000313" key="5">
    <source>
        <dbReference type="Proteomes" id="UP000092631"/>
    </source>
</evidence>
<evidence type="ECO:0000259" key="2">
    <source>
        <dbReference type="Pfam" id="PF04773"/>
    </source>
</evidence>
<gene>
    <name evidence="4" type="ORF">A4V03_05845</name>
</gene>
<feature type="transmembrane region" description="Helical" evidence="1">
    <location>
        <begin position="84"/>
        <end position="109"/>
    </location>
</feature>
<sequence>MMKDTKTEKDKLHRYLDDLYTREEASQLLQSIKEAENQDLLDELAAEVWEESGNLQPATDLEREKYKREARQLLKRIEHKKRTWFRRASVVAVSTAAVIAIIIGSVNFFRYMNEQQVTLAEVTTSFGEKRQVTLPDGTLLVLNSCSQVRYPERFVGDSREIELEGEGYFRVARNEKMPFIVKTKRLDVQVLGTRFDVKSYSTDEIVSVSVESGKVQVDLPEAMMRLTAKEQVLINTVSGEYSKKTEDRGVAVWMKGGLRFYSTPIRDVAKELERVYNCRITFASGQDFNNLITGEHDNKSLESVLKSIEFISGDIKYKKEGIDVLLYKK</sequence>
<dbReference type="KEGG" id="bcae:A4V03_05845"/>
<dbReference type="Pfam" id="PF04773">
    <property type="entry name" value="FecR"/>
    <property type="match status" value="1"/>
</dbReference>
<proteinExistence type="predicted"/>
<dbReference type="InterPro" id="IPR012373">
    <property type="entry name" value="Ferrdict_sens_TM"/>
</dbReference>
<dbReference type="Proteomes" id="UP000092631">
    <property type="component" value="Chromosome"/>
</dbReference>
<dbReference type="AlphaFoldDB" id="A0A1C7GXW3"/>
<reference evidence="5" key="1">
    <citation type="submission" date="2016-04" db="EMBL/GenBank/DDBJ databases">
        <title>Complete Genome Sequences of Twelve Strains of a Stable Defined Moderately Diverse Mouse Microbiota 2 (sDMDMm2).</title>
        <authorList>
            <person name="Uchimura Y."/>
            <person name="Wyss M."/>
            <person name="Brugiroux S."/>
            <person name="Limenitakis J.P."/>
            <person name="Stecher B."/>
            <person name="McCoy K.D."/>
            <person name="Macpherson A.J."/>
        </authorList>
    </citation>
    <scope>NUCLEOTIDE SEQUENCE [LARGE SCALE GENOMIC DNA]</scope>
    <source>
        <strain evidence="5">I48</strain>
    </source>
</reference>
<organism evidence="4 5">
    <name type="scientific">Bacteroides caecimuris</name>
    <dbReference type="NCBI Taxonomy" id="1796613"/>
    <lineage>
        <taxon>Bacteria</taxon>
        <taxon>Pseudomonadati</taxon>
        <taxon>Bacteroidota</taxon>
        <taxon>Bacteroidia</taxon>
        <taxon>Bacteroidales</taxon>
        <taxon>Bacteroidaceae</taxon>
        <taxon>Bacteroides</taxon>
    </lineage>
</organism>
<dbReference type="Gene3D" id="2.60.120.1440">
    <property type="match status" value="1"/>
</dbReference>
<protein>
    <submittedName>
        <fullName evidence="4">Iron dicitrate transport regulator FecR</fullName>
    </submittedName>
</protein>
<accession>A0A1C7GXW3</accession>
<dbReference type="InterPro" id="IPR032508">
    <property type="entry name" value="FecR_C"/>
</dbReference>
<dbReference type="Gene3D" id="3.55.50.30">
    <property type="match status" value="1"/>
</dbReference>
<evidence type="ECO:0000256" key="1">
    <source>
        <dbReference type="SAM" id="Phobius"/>
    </source>
</evidence>
<dbReference type="FunFam" id="2.60.120.1440:FF:000001">
    <property type="entry name" value="Putative anti-sigma factor"/>
    <property type="match status" value="1"/>
</dbReference>
<keyword evidence="1" id="KW-0472">Membrane</keyword>
<feature type="domain" description="FecR protein" evidence="2">
    <location>
        <begin position="121"/>
        <end position="216"/>
    </location>
</feature>
<dbReference type="OrthoDB" id="1452822at2"/>
<keyword evidence="1" id="KW-0812">Transmembrane</keyword>
<dbReference type="RefSeq" id="WP_065538287.1">
    <property type="nucleotide sequence ID" value="NZ_CARILY010000014.1"/>
</dbReference>
<dbReference type="EMBL" id="CP015401">
    <property type="protein sequence ID" value="ANU57143.1"/>
    <property type="molecule type" value="Genomic_DNA"/>
</dbReference>
<keyword evidence="5" id="KW-1185">Reference proteome</keyword>
<dbReference type="PANTHER" id="PTHR30273:SF2">
    <property type="entry name" value="PROTEIN FECR"/>
    <property type="match status" value="1"/>
</dbReference>
<dbReference type="Pfam" id="PF16344">
    <property type="entry name" value="FecR_C"/>
    <property type="match status" value="1"/>
</dbReference>
<keyword evidence="1" id="KW-1133">Transmembrane helix</keyword>
<dbReference type="InterPro" id="IPR006860">
    <property type="entry name" value="FecR"/>
</dbReference>
<name>A0A1C7GXW3_9BACE</name>
<dbReference type="GeneID" id="82186654"/>
<evidence type="ECO:0000313" key="4">
    <source>
        <dbReference type="EMBL" id="ANU57143.1"/>
    </source>
</evidence>
<dbReference type="PIRSF" id="PIRSF018266">
    <property type="entry name" value="FecR"/>
    <property type="match status" value="1"/>
</dbReference>
<dbReference type="PANTHER" id="PTHR30273">
    <property type="entry name" value="PERIPLASMIC SIGNAL SENSOR AND SIGMA FACTOR ACTIVATOR FECR-RELATED"/>
    <property type="match status" value="1"/>
</dbReference>